<evidence type="ECO:0000256" key="10">
    <source>
        <dbReference type="SAM" id="MobiDB-lite"/>
    </source>
</evidence>
<dbReference type="InterPro" id="IPR003369">
    <property type="entry name" value="TatA/B/E"/>
</dbReference>
<reference evidence="11 12" key="1">
    <citation type="submission" date="2019-09" db="EMBL/GenBank/DDBJ databases">
        <authorList>
            <person name="Park J.-S."/>
            <person name="Choi H.-J."/>
        </authorList>
    </citation>
    <scope>NUCLEOTIDE SEQUENCE [LARGE SCALE GENOMIC DNA]</scope>
    <source>
        <strain evidence="11 12">176SS1-4</strain>
    </source>
</reference>
<comment type="function">
    <text evidence="9">Part of the twin-arginine translocation (Tat) system that transports large folded proteins containing a characteristic twin-arginine motif in their signal peptide across membranes. Together with TatC, TatB is part of a receptor directly interacting with Tat signal peptides. TatB may form an oligomeric binding site that transiently accommodates folded Tat precursor proteins before their translocation.</text>
</comment>
<dbReference type="AlphaFoldDB" id="A0A5J5GP94"/>
<comment type="subunit">
    <text evidence="9">The Tat system comprises two distinct complexes: a TatABC complex, containing multiple copies of TatA, TatB and TatC subunits, and a separate TatA complex, containing only TatA subunits. Substrates initially bind to the TatABC complex, which probably triggers association of the separate TatA complex to form the active translocon.</text>
</comment>
<dbReference type="GO" id="GO:0043953">
    <property type="term" value="P:protein transport by the Tat complex"/>
    <property type="evidence" value="ECO:0007669"/>
    <property type="project" value="UniProtKB-UniRule"/>
</dbReference>
<keyword evidence="8 9" id="KW-0472">Membrane</keyword>
<proteinExistence type="inferred from homology"/>
<evidence type="ECO:0000256" key="2">
    <source>
        <dbReference type="ARBA" id="ARBA00022448"/>
    </source>
</evidence>
<keyword evidence="2 9" id="KW-0813">Transport</keyword>
<evidence type="ECO:0000313" key="11">
    <source>
        <dbReference type="EMBL" id="KAA9009875.1"/>
    </source>
</evidence>
<dbReference type="Pfam" id="PF02416">
    <property type="entry name" value="TatA_B_E"/>
    <property type="match status" value="1"/>
</dbReference>
<comment type="similarity">
    <text evidence="9">Belongs to the TatB family.</text>
</comment>
<dbReference type="HAMAP" id="MF_00237">
    <property type="entry name" value="TatB"/>
    <property type="match status" value="1"/>
</dbReference>
<comment type="subcellular location">
    <subcellularLocation>
        <location evidence="9">Cell membrane</location>
        <topology evidence="9">Single-pass membrane protein</topology>
    </subcellularLocation>
    <subcellularLocation>
        <location evidence="1">Membrane</location>
        <topology evidence="1">Single-pass membrane protein</topology>
    </subcellularLocation>
</comment>
<dbReference type="GO" id="GO:0008320">
    <property type="term" value="F:protein transmembrane transporter activity"/>
    <property type="evidence" value="ECO:0007669"/>
    <property type="project" value="UniProtKB-UniRule"/>
</dbReference>
<feature type="region of interest" description="Disordered" evidence="10">
    <location>
        <begin position="73"/>
        <end position="170"/>
    </location>
</feature>
<dbReference type="PRINTS" id="PR01506">
    <property type="entry name" value="TATBPROTEIN"/>
</dbReference>
<dbReference type="GO" id="GO:0033281">
    <property type="term" value="C:TAT protein transport complex"/>
    <property type="evidence" value="ECO:0007669"/>
    <property type="project" value="UniProtKB-UniRule"/>
</dbReference>
<organism evidence="11 12">
    <name type="scientific">Histidinibacterium aquaticum</name>
    <dbReference type="NCBI Taxonomy" id="2613962"/>
    <lineage>
        <taxon>Bacteria</taxon>
        <taxon>Pseudomonadati</taxon>
        <taxon>Pseudomonadota</taxon>
        <taxon>Alphaproteobacteria</taxon>
        <taxon>Rhodobacterales</taxon>
        <taxon>Paracoccaceae</taxon>
        <taxon>Histidinibacterium</taxon>
    </lineage>
</organism>
<keyword evidence="6 9" id="KW-1133">Transmembrane helix</keyword>
<evidence type="ECO:0000313" key="12">
    <source>
        <dbReference type="Proteomes" id="UP000326554"/>
    </source>
</evidence>
<evidence type="ECO:0000256" key="8">
    <source>
        <dbReference type="ARBA" id="ARBA00023136"/>
    </source>
</evidence>
<dbReference type="Gene3D" id="1.20.5.3310">
    <property type="match status" value="1"/>
</dbReference>
<evidence type="ECO:0000256" key="5">
    <source>
        <dbReference type="ARBA" id="ARBA00022927"/>
    </source>
</evidence>
<dbReference type="NCBIfam" id="TIGR01410">
    <property type="entry name" value="tatB"/>
    <property type="match status" value="1"/>
</dbReference>
<evidence type="ECO:0000256" key="4">
    <source>
        <dbReference type="ARBA" id="ARBA00022692"/>
    </source>
</evidence>
<evidence type="ECO:0000256" key="3">
    <source>
        <dbReference type="ARBA" id="ARBA00022475"/>
    </source>
</evidence>
<evidence type="ECO:0000256" key="1">
    <source>
        <dbReference type="ARBA" id="ARBA00004167"/>
    </source>
</evidence>
<keyword evidence="5 9" id="KW-0653">Protein transport</keyword>
<dbReference type="PANTHER" id="PTHR33162:SF1">
    <property type="entry name" value="SEC-INDEPENDENT PROTEIN TRANSLOCASE PROTEIN TATA, CHLOROPLASTIC"/>
    <property type="match status" value="1"/>
</dbReference>
<keyword evidence="3 9" id="KW-1003">Cell membrane</keyword>
<feature type="compositionally biased region" description="Basic and acidic residues" evidence="10">
    <location>
        <begin position="159"/>
        <end position="170"/>
    </location>
</feature>
<keyword evidence="4 9" id="KW-0812">Transmembrane</keyword>
<keyword evidence="12" id="KW-1185">Reference proteome</keyword>
<sequence length="170" mass="18269">MFGLGWTELLVVGIVALIVVGPEDLPQMFRTIGRFTGKARAMAREFSKAMNDAADQSGVNEINKTIRAASNPAKFGTDSIRKATGLGPETQKLSEERAEYKRKISDAAARKAEERQAREAEEAAMAAEAEDDELDAAMAESAGARPAATEESVPPEAPDAERTEDEGNRT</sequence>
<dbReference type="RefSeq" id="WP_150443360.1">
    <property type="nucleotide sequence ID" value="NZ_VYQE01000001.1"/>
</dbReference>
<dbReference type="EMBL" id="VYQE01000001">
    <property type="protein sequence ID" value="KAA9009875.1"/>
    <property type="molecule type" value="Genomic_DNA"/>
</dbReference>
<comment type="caution">
    <text evidence="11">The sequence shown here is derived from an EMBL/GenBank/DDBJ whole genome shotgun (WGS) entry which is preliminary data.</text>
</comment>
<dbReference type="InterPro" id="IPR018448">
    <property type="entry name" value="TatB"/>
</dbReference>
<protein>
    <recommendedName>
        <fullName evidence="9">Sec-independent protein translocase protein TatB</fullName>
    </recommendedName>
</protein>
<dbReference type="PANTHER" id="PTHR33162">
    <property type="entry name" value="SEC-INDEPENDENT PROTEIN TRANSLOCASE PROTEIN TATA, CHLOROPLASTIC"/>
    <property type="match status" value="1"/>
</dbReference>
<feature type="compositionally biased region" description="Basic and acidic residues" evidence="10">
    <location>
        <begin position="92"/>
        <end position="121"/>
    </location>
</feature>
<accession>A0A5J5GP94</accession>
<evidence type="ECO:0000256" key="7">
    <source>
        <dbReference type="ARBA" id="ARBA00023010"/>
    </source>
</evidence>
<evidence type="ECO:0000256" key="9">
    <source>
        <dbReference type="HAMAP-Rule" id="MF_00237"/>
    </source>
</evidence>
<evidence type="ECO:0000256" key="6">
    <source>
        <dbReference type="ARBA" id="ARBA00022989"/>
    </source>
</evidence>
<dbReference type="Proteomes" id="UP000326554">
    <property type="component" value="Unassembled WGS sequence"/>
</dbReference>
<name>A0A5J5GP94_9RHOB</name>
<keyword evidence="7 9" id="KW-0811">Translocation</keyword>
<gene>
    <name evidence="9 11" type="primary">tatB</name>
    <name evidence="11" type="ORF">F3S47_00980</name>
</gene>